<dbReference type="RefSeq" id="WP_209910137.1">
    <property type="nucleotide sequence ID" value="NZ_BAAAMI010000016.1"/>
</dbReference>
<sequence>MIWGKVDDTLSRPRLDALLDQAVASSAVIARAPRGAGKSVAVRDWLSRRDPQARNWSWIKCSELEEPLDLVLARHYEAAEDPDSHLVVLEDCTAGFNGQLTGFVQQMASEHPGRRALVLTNEYLDLERQRTLLSFDLAVVPPHEFPFTADETAAYFRGSALGRFAEPLCLDLCGTPQLMRMAKLRAQTMRAPEPTPARVKPGKHASPLGPPAPALLELDPPARSFLAEVNAAVDRDMKAMLEGEALEPGQLDFLAVLAVPTTVPRALLPLLAESHPAAWLPDLESRGLVYRSSRNPDEEYCLHPVLRRVLTNAYLAPDKERLRSLHRICARYEMTRGSAFRALRHALAAPDHQLASDILRMHADEYLEGELGTRGSVLLDELPLAVLARYPLLAISLAIAYSATGKFKLKTLELLALAATGARTVGRNAPPADKMVMVLIESVAARLSGIGELSVKTARSALALHRDMDPGQRDKLGPFEGPMIVQLALGLHAGGAHDEALIAAEIGVSADQRHNRADNDHYATTVQAYLYALAGDIHKASALLAESLPEHWANPATSAYFATPFRAASFLCAMEEQRFEDAARWVDLLRIDQHNNEFWPAIRLAEAMLAVVTGETTASLVRMQGYLVREREQPVAQKYGKQMLVSASCLLNLAVGDPVNALKVAAKSGSETSRTLMQARVRLAQGDAAEVLRLCTSLGAAVQPRTRFQQAVLVLAATLQQNNRPAIGGALRMVAALSEEYGLGMALNLLPAPDLERILTEARELGIRLKVDPNTVSNIPGGLGRAVLSARELAVLGELVSTGSAAEIAERQFVSVNTVKSQLRSIYRKLGVSDRASALESARVQGLIPSKDVEAVD</sequence>
<dbReference type="CDD" id="cd06170">
    <property type="entry name" value="LuxR_C_like"/>
    <property type="match status" value="1"/>
</dbReference>
<evidence type="ECO:0000259" key="4">
    <source>
        <dbReference type="PROSITE" id="PS50043"/>
    </source>
</evidence>
<evidence type="ECO:0000313" key="6">
    <source>
        <dbReference type="Proteomes" id="UP000766570"/>
    </source>
</evidence>
<dbReference type="InterPro" id="IPR000792">
    <property type="entry name" value="Tscrpt_reg_LuxR_C"/>
</dbReference>
<dbReference type="SUPFAM" id="SSF46894">
    <property type="entry name" value="C-terminal effector domain of the bipartite response regulators"/>
    <property type="match status" value="1"/>
</dbReference>
<evidence type="ECO:0000256" key="2">
    <source>
        <dbReference type="ARBA" id="ARBA00023125"/>
    </source>
</evidence>
<dbReference type="Proteomes" id="UP000766570">
    <property type="component" value="Unassembled WGS sequence"/>
</dbReference>
<evidence type="ECO:0000256" key="3">
    <source>
        <dbReference type="ARBA" id="ARBA00023163"/>
    </source>
</evidence>
<keyword evidence="3" id="KW-0804">Transcription</keyword>
<name>A0ABS4WI53_9MICC</name>
<evidence type="ECO:0000256" key="1">
    <source>
        <dbReference type="ARBA" id="ARBA00023015"/>
    </source>
</evidence>
<keyword evidence="2" id="KW-0238">DNA-binding</keyword>
<feature type="domain" description="HTH luxR-type" evidence="4">
    <location>
        <begin position="781"/>
        <end position="846"/>
    </location>
</feature>
<proteinExistence type="predicted"/>
<dbReference type="SMART" id="SM00421">
    <property type="entry name" value="HTH_LUXR"/>
    <property type="match status" value="1"/>
</dbReference>
<protein>
    <submittedName>
        <fullName evidence="5">ATP/maltotriose-dependent transcriptional regulator MalT</fullName>
    </submittedName>
</protein>
<dbReference type="Pfam" id="PF00196">
    <property type="entry name" value="GerE"/>
    <property type="match status" value="1"/>
</dbReference>
<accession>A0ABS4WI53</accession>
<dbReference type="PANTHER" id="PTHR44688">
    <property type="entry name" value="DNA-BINDING TRANSCRIPTIONAL ACTIVATOR DEVR_DOSR"/>
    <property type="match status" value="1"/>
</dbReference>
<evidence type="ECO:0000313" key="5">
    <source>
        <dbReference type="EMBL" id="MBP2375886.1"/>
    </source>
</evidence>
<dbReference type="InterPro" id="IPR016032">
    <property type="entry name" value="Sig_transdc_resp-reg_C-effctor"/>
</dbReference>
<dbReference type="InterPro" id="IPR036388">
    <property type="entry name" value="WH-like_DNA-bd_sf"/>
</dbReference>
<keyword evidence="6" id="KW-1185">Reference proteome</keyword>
<organism evidence="5 6">
    <name type="scientific">Paeniglutamicibacter psychrophenolicus</name>
    <dbReference type="NCBI Taxonomy" id="257454"/>
    <lineage>
        <taxon>Bacteria</taxon>
        <taxon>Bacillati</taxon>
        <taxon>Actinomycetota</taxon>
        <taxon>Actinomycetes</taxon>
        <taxon>Micrococcales</taxon>
        <taxon>Micrococcaceae</taxon>
        <taxon>Paeniglutamicibacter</taxon>
    </lineage>
</organism>
<dbReference type="EMBL" id="JAGIOE010000001">
    <property type="protein sequence ID" value="MBP2375886.1"/>
    <property type="molecule type" value="Genomic_DNA"/>
</dbReference>
<comment type="caution">
    <text evidence="5">The sequence shown here is derived from an EMBL/GenBank/DDBJ whole genome shotgun (WGS) entry which is preliminary data.</text>
</comment>
<gene>
    <name evidence="5" type="ORF">JOF46_003798</name>
</gene>
<dbReference type="PROSITE" id="PS50043">
    <property type="entry name" value="HTH_LUXR_2"/>
    <property type="match status" value="1"/>
</dbReference>
<dbReference type="Gene3D" id="1.10.10.10">
    <property type="entry name" value="Winged helix-like DNA-binding domain superfamily/Winged helix DNA-binding domain"/>
    <property type="match status" value="1"/>
</dbReference>
<reference evidence="5 6" key="1">
    <citation type="submission" date="2021-03" db="EMBL/GenBank/DDBJ databases">
        <title>Sequencing the genomes of 1000 actinobacteria strains.</title>
        <authorList>
            <person name="Klenk H.-P."/>
        </authorList>
    </citation>
    <scope>NUCLEOTIDE SEQUENCE [LARGE SCALE GENOMIC DNA]</scope>
    <source>
        <strain evidence="5 6">DSM 15454</strain>
    </source>
</reference>
<dbReference type="PANTHER" id="PTHR44688:SF16">
    <property type="entry name" value="DNA-BINDING TRANSCRIPTIONAL ACTIVATOR DEVR_DOSR"/>
    <property type="match status" value="1"/>
</dbReference>
<keyword evidence="1" id="KW-0805">Transcription regulation</keyword>